<gene>
    <name evidence="1" type="ORF">ATI53_100565</name>
</gene>
<dbReference type="OrthoDB" id="7265885at2"/>
<protein>
    <submittedName>
        <fullName evidence="1">Uncharacterized protein</fullName>
    </submittedName>
</protein>
<sequence length="83" mass="8630">MRLPGIPAFAALCATPIASEGAVGMKTDPIGRQKFAVQDSWTMGPIANRILVQVDGPDETAEGPRQKAALATMDFAGVANFGN</sequence>
<comment type="caution">
    <text evidence="1">The sequence shown here is derived from an EMBL/GenBank/DDBJ whole genome shotgun (WGS) entry which is preliminary data.</text>
</comment>
<evidence type="ECO:0000313" key="2">
    <source>
        <dbReference type="Proteomes" id="UP000249165"/>
    </source>
</evidence>
<organism evidence="1 2">
    <name type="scientific">Salipiger aestuarii</name>
    <dbReference type="NCBI Taxonomy" id="568098"/>
    <lineage>
        <taxon>Bacteria</taxon>
        <taxon>Pseudomonadati</taxon>
        <taxon>Pseudomonadota</taxon>
        <taxon>Alphaproteobacteria</taxon>
        <taxon>Rhodobacterales</taxon>
        <taxon>Roseobacteraceae</taxon>
        <taxon>Salipiger</taxon>
    </lineage>
</organism>
<accession>A0A327YKG4</accession>
<dbReference type="AlphaFoldDB" id="A0A327YKG4"/>
<dbReference type="EMBL" id="QLMG01000005">
    <property type="protein sequence ID" value="RAK20817.1"/>
    <property type="molecule type" value="Genomic_DNA"/>
</dbReference>
<reference evidence="1 2" key="1">
    <citation type="submission" date="2018-06" db="EMBL/GenBank/DDBJ databases">
        <title>Genomic Encyclopedia of Archaeal and Bacterial Type Strains, Phase II (KMG-II): from individual species to whole genera.</title>
        <authorList>
            <person name="Goeker M."/>
        </authorList>
    </citation>
    <scope>NUCLEOTIDE SEQUENCE [LARGE SCALE GENOMIC DNA]</scope>
    <source>
        <strain evidence="1 2">DSM 22011</strain>
    </source>
</reference>
<dbReference type="Proteomes" id="UP000249165">
    <property type="component" value="Unassembled WGS sequence"/>
</dbReference>
<proteinExistence type="predicted"/>
<dbReference type="RefSeq" id="WP_111549814.1">
    <property type="nucleotide sequence ID" value="NZ_LIGK01000006.1"/>
</dbReference>
<keyword evidence="2" id="KW-1185">Reference proteome</keyword>
<evidence type="ECO:0000313" key="1">
    <source>
        <dbReference type="EMBL" id="RAK20817.1"/>
    </source>
</evidence>
<name>A0A327YKG4_9RHOB</name>